<dbReference type="Proteomes" id="UP000308114">
    <property type="component" value="Unassembled WGS sequence"/>
</dbReference>
<dbReference type="EMBL" id="PNXQ01000012">
    <property type="protein sequence ID" value="TKH44040.1"/>
    <property type="molecule type" value="Genomic_DNA"/>
</dbReference>
<dbReference type="AlphaFoldDB" id="A0A4U2PZ80"/>
<dbReference type="RefSeq" id="WP_137061887.1">
    <property type="nucleotide sequence ID" value="NZ_PNXQ01000012.1"/>
</dbReference>
<evidence type="ECO:0000256" key="1">
    <source>
        <dbReference type="SAM" id="MobiDB-lite"/>
    </source>
</evidence>
<evidence type="ECO:0000313" key="3">
    <source>
        <dbReference type="Proteomes" id="UP000308114"/>
    </source>
</evidence>
<evidence type="ECO:0000313" key="2">
    <source>
        <dbReference type="EMBL" id="TKH44040.1"/>
    </source>
</evidence>
<feature type="compositionally biased region" description="Low complexity" evidence="1">
    <location>
        <begin position="441"/>
        <end position="450"/>
    </location>
</feature>
<name>A0A4U2PZ80_9BACL</name>
<comment type="caution">
    <text evidence="2">The sequence shown here is derived from an EMBL/GenBank/DDBJ whole genome shotgun (WGS) entry which is preliminary data.</text>
</comment>
<accession>A0A4U2PZ80</accession>
<protein>
    <submittedName>
        <fullName evidence="2">Uncharacterized protein</fullName>
    </submittedName>
</protein>
<sequence length="595" mass="61361">MAEALNYRMNLVIDPKNVIKANRELRAMERYFERIQGRVMKIGRTRMAPEIVLNDMASKGLDNLLNKINRVKSQIINASGNVNVKAVSQGTSSANSGAGKAGPIKADNNLSSVLQANTAAVEANTAAIGDLSTKLGSLKFGGEKEEEPKGFMENLKDTLVGVKKFGEGMKGFSELKTKAKDLKKAWTDAGPVGGTTKRQKLVNGAKKIWNNKGSLGKATGELLESFGGTGDMLEGGMDFFKGGGGIIGNIKSGGSAAIDAVSSAASSIINPSTAGAVEEAGSGLFKNLLKGGSKKLLGPLSYGMDLMNIAQSTPGKERSQAVGSAVGGAVLGTLGGIVGSVIPFAGTAIGSTLGGMAGDFIGGKVGGLVSDYGPAIMDKATSAGKYLGEKASEVTSWISDKTGDFGKSFSNFFSFGGKDEPKKTPAKPAEVPKPATPPQSTTPVTMTKPLTPMPPFPGLPPGSQVMYGPAQSALNGAANPYGPMAIANQDVNPNPLLNTAAHANNGAKAKGNVNGNPTPQVVQISPEQMGTLSGFLKDFKTETTNQFNLPAGAVQVTVHENKLDVEGLITQIGYRLKAEILRATQNTKPGGAGAM</sequence>
<gene>
    <name evidence="2" type="ORF">C1I60_11860</name>
</gene>
<organism evidence="2 3">
    <name type="scientific">Paenibacillus terrae</name>
    <dbReference type="NCBI Taxonomy" id="159743"/>
    <lineage>
        <taxon>Bacteria</taxon>
        <taxon>Bacillati</taxon>
        <taxon>Bacillota</taxon>
        <taxon>Bacilli</taxon>
        <taxon>Bacillales</taxon>
        <taxon>Paenibacillaceae</taxon>
        <taxon>Paenibacillus</taxon>
    </lineage>
</organism>
<feature type="region of interest" description="Disordered" evidence="1">
    <location>
        <begin position="416"/>
        <end position="464"/>
    </location>
</feature>
<reference evidence="2 3" key="1">
    <citation type="submission" date="2018-01" db="EMBL/GenBank/DDBJ databases">
        <title>Bacillales members from the olive rhizosphere are effective biological control agents against Verticillium dahliae.</title>
        <authorList>
            <person name="Gomez-Lama C."/>
            <person name="Legarda G."/>
            <person name="Ruano-Rosa D."/>
            <person name="Pizarro-Tobias P."/>
            <person name="Valverde-Corredor A."/>
            <person name="Niqui J.L."/>
            <person name="Trivino J.C."/>
            <person name="Roca A."/>
            <person name="Mercado-Blanco J."/>
        </authorList>
    </citation>
    <scope>NUCLEOTIDE SEQUENCE [LARGE SCALE GENOMIC DNA]</scope>
    <source>
        <strain evidence="2 3">PIC167</strain>
    </source>
</reference>
<proteinExistence type="predicted"/>
<feature type="compositionally biased region" description="Pro residues" evidence="1">
    <location>
        <begin position="451"/>
        <end position="460"/>
    </location>
</feature>